<keyword evidence="1" id="KW-0472">Membrane</keyword>
<protein>
    <recommendedName>
        <fullName evidence="4">TOM core complex subunit Tom6</fullName>
    </recommendedName>
</protein>
<dbReference type="GO" id="GO:0005742">
    <property type="term" value="C:mitochondrial outer membrane translocase complex"/>
    <property type="evidence" value="ECO:0007669"/>
    <property type="project" value="InterPro"/>
</dbReference>
<accession>A0A2V1E996</accession>
<dbReference type="InterPro" id="IPR020266">
    <property type="entry name" value="Tom6"/>
</dbReference>
<dbReference type="Pfam" id="PF17112">
    <property type="entry name" value="Tom6"/>
    <property type="match status" value="1"/>
</dbReference>
<evidence type="ECO:0000313" key="2">
    <source>
        <dbReference type="EMBL" id="PVI06214.1"/>
    </source>
</evidence>
<evidence type="ECO:0000256" key="1">
    <source>
        <dbReference type="SAM" id="Phobius"/>
    </source>
</evidence>
<dbReference type="OrthoDB" id="5403997at2759"/>
<dbReference type="Proteomes" id="UP000244855">
    <property type="component" value="Unassembled WGS sequence"/>
</dbReference>
<keyword evidence="1" id="KW-1133">Transmembrane helix</keyword>
<organism evidence="2 3">
    <name type="scientific">Periconia macrospinosa</name>
    <dbReference type="NCBI Taxonomy" id="97972"/>
    <lineage>
        <taxon>Eukaryota</taxon>
        <taxon>Fungi</taxon>
        <taxon>Dikarya</taxon>
        <taxon>Ascomycota</taxon>
        <taxon>Pezizomycotina</taxon>
        <taxon>Dothideomycetes</taxon>
        <taxon>Pleosporomycetidae</taxon>
        <taxon>Pleosporales</taxon>
        <taxon>Massarineae</taxon>
        <taxon>Periconiaceae</taxon>
        <taxon>Periconia</taxon>
    </lineage>
</organism>
<proteinExistence type="predicted"/>
<dbReference type="GO" id="GO:0030150">
    <property type="term" value="P:protein import into mitochondrial matrix"/>
    <property type="evidence" value="ECO:0007669"/>
    <property type="project" value="InterPro"/>
</dbReference>
<feature type="transmembrane region" description="Helical" evidence="1">
    <location>
        <begin position="33"/>
        <end position="52"/>
    </location>
</feature>
<sequence>MPPKIAGKGRTLAEPSFAQSTYQYFTSKENRSVVTAVGMFAIGVTFLHSSWAEILLPA</sequence>
<evidence type="ECO:0000313" key="3">
    <source>
        <dbReference type="Proteomes" id="UP000244855"/>
    </source>
</evidence>
<gene>
    <name evidence="2" type="ORF">DM02DRAFT_515187</name>
</gene>
<keyword evidence="3" id="KW-1185">Reference proteome</keyword>
<dbReference type="EMBL" id="KZ805310">
    <property type="protein sequence ID" value="PVI06214.1"/>
    <property type="molecule type" value="Genomic_DNA"/>
</dbReference>
<reference evidence="2 3" key="1">
    <citation type="journal article" date="2018" name="Sci. Rep.">
        <title>Comparative genomics provides insights into the lifestyle and reveals functional heterogeneity of dark septate endophytic fungi.</title>
        <authorList>
            <person name="Knapp D.G."/>
            <person name="Nemeth J.B."/>
            <person name="Barry K."/>
            <person name="Hainaut M."/>
            <person name="Henrissat B."/>
            <person name="Johnson J."/>
            <person name="Kuo A."/>
            <person name="Lim J.H.P."/>
            <person name="Lipzen A."/>
            <person name="Nolan M."/>
            <person name="Ohm R.A."/>
            <person name="Tamas L."/>
            <person name="Grigoriev I.V."/>
            <person name="Spatafora J.W."/>
            <person name="Nagy L.G."/>
            <person name="Kovacs G.M."/>
        </authorList>
    </citation>
    <scope>NUCLEOTIDE SEQUENCE [LARGE SCALE GENOMIC DNA]</scope>
    <source>
        <strain evidence="2 3">DSE2036</strain>
    </source>
</reference>
<evidence type="ECO:0008006" key="4">
    <source>
        <dbReference type="Google" id="ProtNLM"/>
    </source>
</evidence>
<keyword evidence="1" id="KW-0812">Transmembrane</keyword>
<dbReference type="AlphaFoldDB" id="A0A2V1E996"/>
<name>A0A2V1E996_9PLEO</name>